<evidence type="ECO:0000259" key="7">
    <source>
        <dbReference type="Pfam" id="PF00881"/>
    </source>
</evidence>
<evidence type="ECO:0000313" key="8">
    <source>
        <dbReference type="EMBL" id="PMC62270.1"/>
    </source>
</evidence>
<dbReference type="PANTHER" id="PTHR43673">
    <property type="entry name" value="NAD(P)H NITROREDUCTASE YDGI-RELATED"/>
    <property type="match status" value="1"/>
</dbReference>
<name>A0A2N6SYY0_9CORY</name>
<evidence type="ECO:0000256" key="4">
    <source>
        <dbReference type="ARBA" id="ARBA00022643"/>
    </source>
</evidence>
<reference evidence="8 10" key="1">
    <citation type="submission" date="2017-09" db="EMBL/GenBank/DDBJ databases">
        <title>Bacterial strain isolated from the female urinary microbiota.</title>
        <authorList>
            <person name="Thomas-White K."/>
            <person name="Kumar N."/>
            <person name="Forster S."/>
            <person name="Putonti C."/>
            <person name="Lawley T."/>
            <person name="Wolfe A.J."/>
        </authorList>
    </citation>
    <scope>NUCLEOTIDE SEQUENCE [LARGE SCALE GENOMIC DNA]</scope>
    <source>
        <strain evidence="8 10">UMB0908</strain>
    </source>
</reference>
<dbReference type="RefSeq" id="WP_102212823.1">
    <property type="nucleotide sequence ID" value="NZ_CP046322.1"/>
</dbReference>
<organism evidence="8 10">
    <name type="scientific">Corynebacterium xerosis</name>
    <dbReference type="NCBI Taxonomy" id="1725"/>
    <lineage>
        <taxon>Bacteria</taxon>
        <taxon>Bacillati</taxon>
        <taxon>Actinomycetota</taxon>
        <taxon>Actinomycetes</taxon>
        <taxon>Mycobacteriales</taxon>
        <taxon>Corynebacteriaceae</taxon>
        <taxon>Corynebacterium</taxon>
    </lineage>
</organism>
<gene>
    <name evidence="8" type="ORF">CJ204_06765</name>
    <name evidence="9" type="ORF">FOB82_05730</name>
</gene>
<dbReference type="InterPro" id="IPR029479">
    <property type="entry name" value="Nitroreductase"/>
</dbReference>
<feature type="region of interest" description="Disordered" evidence="6">
    <location>
        <begin position="1"/>
        <end position="36"/>
    </location>
</feature>
<evidence type="ECO:0000313" key="10">
    <source>
        <dbReference type="Proteomes" id="UP000235363"/>
    </source>
</evidence>
<dbReference type="GO" id="GO:0016491">
    <property type="term" value="F:oxidoreductase activity"/>
    <property type="evidence" value="ECO:0007669"/>
    <property type="project" value="UniProtKB-KW"/>
</dbReference>
<dbReference type="Proteomes" id="UP000426857">
    <property type="component" value="Chromosome"/>
</dbReference>
<evidence type="ECO:0000256" key="5">
    <source>
        <dbReference type="ARBA" id="ARBA00023002"/>
    </source>
</evidence>
<proteinExistence type="inferred from homology"/>
<keyword evidence="5" id="KW-0560">Oxidoreductase</keyword>
<evidence type="ECO:0000256" key="1">
    <source>
        <dbReference type="ARBA" id="ARBA00001917"/>
    </source>
</evidence>
<protein>
    <submittedName>
        <fullName evidence="8">Nitroreductase</fullName>
    </submittedName>
</protein>
<dbReference type="PANTHER" id="PTHR43673:SF2">
    <property type="entry name" value="NITROREDUCTASE"/>
    <property type="match status" value="1"/>
</dbReference>
<reference evidence="9 11" key="2">
    <citation type="submission" date="2019-11" db="EMBL/GenBank/DDBJ databases">
        <title>FDA dAtabase for Regulatory Grade micrObial Sequences (FDA-ARGOS): Supporting development and validation of Infectious Disease Dx tests.</title>
        <authorList>
            <person name="Kerrigan L."/>
            <person name="Long C."/>
            <person name="Tallon L."/>
            <person name="Sadzewicz L."/>
            <person name="Vavikolanu K."/>
            <person name="Mehta A."/>
            <person name="Aluvathingal J."/>
            <person name="Nadendla S."/>
            <person name="Yan Y."/>
            <person name="Sichtig H."/>
        </authorList>
    </citation>
    <scope>NUCLEOTIDE SEQUENCE [LARGE SCALE GENOMIC DNA]</scope>
    <source>
        <strain evidence="9 11">FDAARGOS_674</strain>
    </source>
</reference>
<evidence type="ECO:0000313" key="9">
    <source>
        <dbReference type="EMBL" id="QGS34529.1"/>
    </source>
</evidence>
<dbReference type="EMBL" id="CP046322">
    <property type="protein sequence ID" value="QGS34529.1"/>
    <property type="molecule type" value="Genomic_DNA"/>
</dbReference>
<keyword evidence="3" id="KW-0285">Flavoprotein</keyword>
<dbReference type="EMBL" id="PNHF01000013">
    <property type="protein sequence ID" value="PMC62270.1"/>
    <property type="molecule type" value="Genomic_DNA"/>
</dbReference>
<dbReference type="KEGG" id="cxe:FOB82_05730"/>
<dbReference type="Pfam" id="PF00881">
    <property type="entry name" value="Nitroreductase"/>
    <property type="match status" value="1"/>
</dbReference>
<feature type="domain" description="Nitroreductase" evidence="7">
    <location>
        <begin position="51"/>
        <end position="229"/>
    </location>
</feature>
<dbReference type="SUPFAM" id="SSF55469">
    <property type="entry name" value="FMN-dependent nitroreductase-like"/>
    <property type="match status" value="1"/>
</dbReference>
<keyword evidence="4" id="KW-0288">FMN</keyword>
<feature type="compositionally biased region" description="Low complexity" evidence="6">
    <location>
        <begin position="11"/>
        <end position="36"/>
    </location>
</feature>
<accession>A0A2N6SYY0</accession>
<evidence type="ECO:0000313" key="11">
    <source>
        <dbReference type="Proteomes" id="UP000426857"/>
    </source>
</evidence>
<comment type="similarity">
    <text evidence="2">Belongs to the nitroreductase family.</text>
</comment>
<dbReference type="Gene3D" id="3.40.109.10">
    <property type="entry name" value="NADH Oxidase"/>
    <property type="match status" value="1"/>
</dbReference>
<dbReference type="AlphaFoldDB" id="A0A2N6SYY0"/>
<dbReference type="STRING" id="1725.WU86_05735"/>
<dbReference type="Proteomes" id="UP000235363">
    <property type="component" value="Unassembled WGS sequence"/>
</dbReference>
<sequence length="254" mass="27867">MNERANHSESTAAKETAAVAGTADGTAVTATEDAAPTTDAAFRDRFAAMMRNRRSHREFLPDALPEDEVREFLDLVMTSPSAFNMQDRAVVRIEDPDVRAAVHAAARKQRQVLEAPLLLAFIAEPDGWEDTFDEVASQYLAAGRWDDAFAAEKRDRIADFQKQRRDLGRSREYALRDATIAASFAMLAAEARGWATSPMTGFDEEALKAAIGADDSARDVSVALLLAVGRPVGAPKDPGRLPLERRVYVDEYPL</sequence>
<evidence type="ECO:0000256" key="3">
    <source>
        <dbReference type="ARBA" id="ARBA00022630"/>
    </source>
</evidence>
<dbReference type="InterPro" id="IPR000415">
    <property type="entry name" value="Nitroreductase-like"/>
</dbReference>
<comment type="cofactor">
    <cofactor evidence="1">
        <name>FMN</name>
        <dbReference type="ChEBI" id="CHEBI:58210"/>
    </cofactor>
</comment>
<evidence type="ECO:0000256" key="6">
    <source>
        <dbReference type="SAM" id="MobiDB-lite"/>
    </source>
</evidence>
<evidence type="ECO:0000256" key="2">
    <source>
        <dbReference type="ARBA" id="ARBA00007118"/>
    </source>
</evidence>